<dbReference type="EMBL" id="UOEK01000174">
    <property type="protein sequence ID" value="VAV99881.1"/>
    <property type="molecule type" value="Genomic_DNA"/>
</dbReference>
<dbReference type="AlphaFoldDB" id="A0A3B0SAU7"/>
<accession>A0A3B0SAU7</accession>
<dbReference type="Gene3D" id="3.40.50.720">
    <property type="entry name" value="NAD(P)-binding Rossmann-like Domain"/>
    <property type="match status" value="1"/>
</dbReference>
<evidence type="ECO:0000313" key="1">
    <source>
        <dbReference type="EMBL" id="VAV99881.1"/>
    </source>
</evidence>
<proteinExistence type="predicted"/>
<gene>
    <name evidence="1" type="ORF">MNBD_ACTINO02-1588</name>
</gene>
<dbReference type="SUPFAM" id="SSF51735">
    <property type="entry name" value="NAD(P)-binding Rossmann-fold domains"/>
    <property type="match status" value="1"/>
</dbReference>
<name>A0A3B0SAU7_9ZZZZ</name>
<dbReference type="InterPro" id="IPR036291">
    <property type="entry name" value="NAD(P)-bd_dom_sf"/>
</dbReference>
<sequence length="141" mass="15650">MESLSLAVRGQRATIVGKQSHRLHWLASSDYARMVSKAFQLPEAANKRLFIYGPDALTMPEAINKYCSIVHPETKVSSVPIWLLSLIGKLSFNPDLHFVAGLMGFFEKVGEGGTPRKRTTCLALPELHWSSGVRNNETLPD</sequence>
<reference evidence="1" key="1">
    <citation type="submission" date="2018-06" db="EMBL/GenBank/DDBJ databases">
        <authorList>
            <person name="Zhirakovskaya E."/>
        </authorList>
    </citation>
    <scope>NUCLEOTIDE SEQUENCE</scope>
</reference>
<protein>
    <submittedName>
        <fullName evidence="1">Uncharacterized protein</fullName>
    </submittedName>
</protein>
<organism evidence="1">
    <name type="scientific">hydrothermal vent metagenome</name>
    <dbReference type="NCBI Taxonomy" id="652676"/>
    <lineage>
        <taxon>unclassified sequences</taxon>
        <taxon>metagenomes</taxon>
        <taxon>ecological metagenomes</taxon>
    </lineage>
</organism>